<dbReference type="HAMAP" id="MF_01007">
    <property type="entry name" value="16SrRNA_methyltr_H"/>
    <property type="match status" value="1"/>
</dbReference>
<comment type="function">
    <text evidence="6">Specifically methylates the N4 position of cytidine in position 1402 (C1402) of 16S rRNA.</text>
</comment>
<feature type="binding site" evidence="6">
    <location>
        <begin position="54"/>
        <end position="56"/>
    </location>
    <ligand>
        <name>S-adenosyl-L-methionine</name>
        <dbReference type="ChEBI" id="CHEBI:59789"/>
    </ligand>
</feature>
<feature type="binding site" evidence="6">
    <location>
        <position position="74"/>
    </location>
    <ligand>
        <name>S-adenosyl-L-methionine</name>
        <dbReference type="ChEBI" id="CHEBI:59789"/>
    </ligand>
</feature>
<dbReference type="EC" id="2.1.1.199" evidence="6"/>
<evidence type="ECO:0000256" key="3">
    <source>
        <dbReference type="ARBA" id="ARBA00022603"/>
    </source>
</evidence>
<dbReference type="GO" id="GO:0071424">
    <property type="term" value="F:rRNA (cytosine-N4-)-methyltransferase activity"/>
    <property type="evidence" value="ECO:0007669"/>
    <property type="project" value="UniProtKB-UniRule"/>
</dbReference>
<dbReference type="GO" id="GO:0070475">
    <property type="term" value="P:rRNA base methylation"/>
    <property type="evidence" value="ECO:0007669"/>
    <property type="project" value="UniProtKB-UniRule"/>
</dbReference>
<evidence type="ECO:0000313" key="7">
    <source>
        <dbReference type="EMBL" id="ANN76713.1"/>
    </source>
</evidence>
<feature type="binding site" evidence="6">
    <location>
        <position position="121"/>
    </location>
    <ligand>
        <name>S-adenosyl-L-methionine</name>
        <dbReference type="ChEBI" id="CHEBI:59789"/>
    </ligand>
</feature>
<dbReference type="PIRSF" id="PIRSF004486">
    <property type="entry name" value="MraW"/>
    <property type="match status" value="1"/>
</dbReference>
<dbReference type="SUPFAM" id="SSF81799">
    <property type="entry name" value="Putative methyltransferase TM0872, insert domain"/>
    <property type="match status" value="1"/>
</dbReference>
<dbReference type="GO" id="GO:0005737">
    <property type="term" value="C:cytoplasm"/>
    <property type="evidence" value="ECO:0007669"/>
    <property type="project" value="UniProtKB-SubCell"/>
</dbReference>
<evidence type="ECO:0000256" key="1">
    <source>
        <dbReference type="ARBA" id="ARBA00010396"/>
    </source>
</evidence>
<dbReference type="Gene3D" id="1.10.150.170">
    <property type="entry name" value="Putative methyltransferase TM0872, insert domain"/>
    <property type="match status" value="1"/>
</dbReference>
<keyword evidence="2 6" id="KW-0698">rRNA processing</keyword>
<dbReference type="OrthoDB" id="9806637at2"/>
<proteinExistence type="inferred from homology"/>
<organism evidence="7 8">
    <name type="scientific">Bordetella flabilis</name>
    <dbReference type="NCBI Taxonomy" id="463014"/>
    <lineage>
        <taxon>Bacteria</taxon>
        <taxon>Pseudomonadati</taxon>
        <taxon>Pseudomonadota</taxon>
        <taxon>Betaproteobacteria</taxon>
        <taxon>Burkholderiales</taxon>
        <taxon>Alcaligenaceae</taxon>
        <taxon>Bordetella</taxon>
    </lineage>
</organism>
<dbReference type="Gene3D" id="3.40.50.150">
    <property type="entry name" value="Vaccinia Virus protein VP39"/>
    <property type="match status" value="1"/>
</dbReference>
<feature type="binding site" evidence="6">
    <location>
        <position position="100"/>
    </location>
    <ligand>
        <name>S-adenosyl-L-methionine</name>
        <dbReference type="ChEBI" id="CHEBI:59789"/>
    </ligand>
</feature>
<dbReference type="KEGG" id="bfz:BAU07_05945"/>
<comment type="similarity">
    <text evidence="1 6">Belongs to the methyltransferase superfamily. RsmH family.</text>
</comment>
<keyword evidence="3 6" id="KW-0489">Methyltransferase</keyword>
<dbReference type="PANTHER" id="PTHR11265">
    <property type="entry name" value="S-ADENOSYL-METHYLTRANSFERASE MRAW"/>
    <property type="match status" value="1"/>
</dbReference>
<keyword evidence="8" id="KW-1185">Reference proteome</keyword>
<protein>
    <recommendedName>
        <fullName evidence="6">Ribosomal RNA small subunit methyltransferase H</fullName>
        <ecNumber evidence="6">2.1.1.199</ecNumber>
    </recommendedName>
    <alternativeName>
        <fullName evidence="6">16S rRNA m(4)C1402 methyltransferase</fullName>
    </alternativeName>
    <alternativeName>
        <fullName evidence="6">rRNA (cytosine-N(4)-)-methyltransferase RsmH</fullName>
    </alternativeName>
</protein>
<reference evidence="7 8" key="1">
    <citation type="submission" date="2016-06" db="EMBL/GenBank/DDBJ databases">
        <title>Complete genome sequences of Bordetella bronchialis and Bordetella flabilis.</title>
        <authorList>
            <person name="LiPuma J.J."/>
            <person name="Spilker T."/>
        </authorList>
    </citation>
    <scope>NUCLEOTIDE SEQUENCE [LARGE SCALE GENOMIC DNA]</scope>
    <source>
        <strain evidence="7 8">AU10664</strain>
    </source>
</reference>
<dbReference type="PANTHER" id="PTHR11265:SF0">
    <property type="entry name" value="12S RRNA N4-METHYLCYTIDINE METHYLTRANSFERASE"/>
    <property type="match status" value="1"/>
</dbReference>
<dbReference type="STRING" id="463014.BAU07_05945"/>
<evidence type="ECO:0000256" key="4">
    <source>
        <dbReference type="ARBA" id="ARBA00022679"/>
    </source>
</evidence>
<evidence type="ECO:0000313" key="8">
    <source>
        <dbReference type="Proteomes" id="UP000091926"/>
    </source>
</evidence>
<gene>
    <name evidence="6" type="primary">rsmH</name>
    <name evidence="7" type="ORF">BAU07_05945</name>
</gene>
<dbReference type="AlphaFoldDB" id="A0A193GAR2"/>
<evidence type="ECO:0000256" key="2">
    <source>
        <dbReference type="ARBA" id="ARBA00022552"/>
    </source>
</evidence>
<accession>A0A193GAR2</accession>
<comment type="subcellular location">
    <subcellularLocation>
        <location evidence="6">Cytoplasm</location>
    </subcellularLocation>
</comment>
<evidence type="ECO:0000256" key="6">
    <source>
        <dbReference type="HAMAP-Rule" id="MF_01007"/>
    </source>
</evidence>
<dbReference type="Proteomes" id="UP000091926">
    <property type="component" value="Chromosome"/>
</dbReference>
<name>A0A193GAR2_9BORD</name>
<sequence>MDLEHRPVLLAPTVDALLLPHFGSRRAAGRGGDDAADAERRRHGVFVDGTFGRGGHSRLLLSRLGPDARLVVFDKDPSAIAVARQLADSDGRVSVVHDGFASMADALGRLGVGKVDGVMLDLGVSSPQIDDAGRGFSFMREGPLDMRMDTTRGLTAAEWLAEASVEEMREVIAEYGEERFAFQIAKTIAARRATGPLRTTLELAELVAGAVRTREKGQHPATRTFQALRIYLNRELEELARALASALELLAPMGRLAVISFHSLEDRMVKQFIAAAARPAAAHARLPLRESEMPQPVLRSLGRIVAEPGEVAGNARARSALLRVAERTDVPLPAAGAAAFVGADPLSAARSRRAAKGKR</sequence>
<dbReference type="Pfam" id="PF01795">
    <property type="entry name" value="Methyltransf_5"/>
    <property type="match status" value="1"/>
</dbReference>
<evidence type="ECO:0000256" key="5">
    <source>
        <dbReference type="ARBA" id="ARBA00022691"/>
    </source>
</evidence>
<keyword evidence="5 6" id="KW-0949">S-adenosyl-L-methionine</keyword>
<feature type="binding site" evidence="6">
    <location>
        <position position="128"/>
    </location>
    <ligand>
        <name>S-adenosyl-L-methionine</name>
        <dbReference type="ChEBI" id="CHEBI:59789"/>
    </ligand>
</feature>
<dbReference type="SUPFAM" id="SSF53335">
    <property type="entry name" value="S-adenosyl-L-methionine-dependent methyltransferases"/>
    <property type="match status" value="1"/>
</dbReference>
<keyword evidence="4 6" id="KW-0808">Transferase</keyword>
<dbReference type="NCBIfam" id="TIGR00006">
    <property type="entry name" value="16S rRNA (cytosine(1402)-N(4))-methyltransferase RsmH"/>
    <property type="match status" value="1"/>
</dbReference>
<dbReference type="InterPro" id="IPR023397">
    <property type="entry name" value="SAM-dep_MeTrfase_MraW_recog"/>
</dbReference>
<dbReference type="EMBL" id="CP016172">
    <property type="protein sequence ID" value="ANN76713.1"/>
    <property type="molecule type" value="Genomic_DNA"/>
</dbReference>
<dbReference type="RefSeq" id="WP_066654949.1">
    <property type="nucleotide sequence ID" value="NZ_CBCSCL010000017.1"/>
</dbReference>
<dbReference type="InterPro" id="IPR002903">
    <property type="entry name" value="RsmH"/>
</dbReference>
<dbReference type="InterPro" id="IPR029063">
    <property type="entry name" value="SAM-dependent_MTases_sf"/>
</dbReference>
<keyword evidence="6" id="KW-0963">Cytoplasm</keyword>
<comment type="catalytic activity">
    <reaction evidence="6">
        <text>cytidine(1402) in 16S rRNA + S-adenosyl-L-methionine = N(4)-methylcytidine(1402) in 16S rRNA + S-adenosyl-L-homocysteine + H(+)</text>
        <dbReference type="Rhea" id="RHEA:42928"/>
        <dbReference type="Rhea" id="RHEA-COMP:10286"/>
        <dbReference type="Rhea" id="RHEA-COMP:10287"/>
        <dbReference type="ChEBI" id="CHEBI:15378"/>
        <dbReference type="ChEBI" id="CHEBI:57856"/>
        <dbReference type="ChEBI" id="CHEBI:59789"/>
        <dbReference type="ChEBI" id="CHEBI:74506"/>
        <dbReference type="ChEBI" id="CHEBI:82748"/>
        <dbReference type="EC" id="2.1.1.199"/>
    </reaction>
</comment>